<dbReference type="EMBL" id="CAJVPU010005194">
    <property type="protein sequence ID" value="CAG8544263.1"/>
    <property type="molecule type" value="Genomic_DNA"/>
</dbReference>
<gene>
    <name evidence="1" type="ORF">DHETER_LOCUS4941</name>
</gene>
<comment type="caution">
    <text evidence="1">The sequence shown here is derived from an EMBL/GenBank/DDBJ whole genome shotgun (WGS) entry which is preliminary data.</text>
</comment>
<evidence type="ECO:0000313" key="2">
    <source>
        <dbReference type="Proteomes" id="UP000789702"/>
    </source>
</evidence>
<dbReference type="Proteomes" id="UP000789702">
    <property type="component" value="Unassembled WGS sequence"/>
</dbReference>
<accession>A0ACA9LQG5</accession>
<proteinExistence type="predicted"/>
<name>A0ACA9LQG5_9GLOM</name>
<protein>
    <submittedName>
        <fullName evidence="1">10385_t:CDS:1</fullName>
    </submittedName>
</protein>
<feature type="non-terminal residue" evidence="1">
    <location>
        <position position="1"/>
    </location>
</feature>
<reference evidence="1" key="1">
    <citation type="submission" date="2021-06" db="EMBL/GenBank/DDBJ databases">
        <authorList>
            <person name="Kallberg Y."/>
            <person name="Tangrot J."/>
            <person name="Rosling A."/>
        </authorList>
    </citation>
    <scope>NUCLEOTIDE SEQUENCE</scope>
    <source>
        <strain evidence="1">IL203A</strain>
    </source>
</reference>
<sequence length="101" mass="11615">SLKNRNEKAEESNSYNAVKTSSANQKTLIFQDYGTDNVNLVVQSPLCKDFKTRKKDKEKAKPQLDDITQHEALAKIFKKLTKIEKDYELIFLLRALAPNRS</sequence>
<organism evidence="1 2">
    <name type="scientific">Dentiscutata heterogama</name>
    <dbReference type="NCBI Taxonomy" id="1316150"/>
    <lineage>
        <taxon>Eukaryota</taxon>
        <taxon>Fungi</taxon>
        <taxon>Fungi incertae sedis</taxon>
        <taxon>Mucoromycota</taxon>
        <taxon>Glomeromycotina</taxon>
        <taxon>Glomeromycetes</taxon>
        <taxon>Diversisporales</taxon>
        <taxon>Gigasporaceae</taxon>
        <taxon>Dentiscutata</taxon>
    </lineage>
</organism>
<evidence type="ECO:0000313" key="1">
    <source>
        <dbReference type="EMBL" id="CAG8544263.1"/>
    </source>
</evidence>
<keyword evidence="2" id="KW-1185">Reference proteome</keyword>